<feature type="region of interest" description="Disordered" evidence="1">
    <location>
        <begin position="51"/>
        <end position="111"/>
    </location>
</feature>
<evidence type="ECO:0000313" key="3">
    <source>
        <dbReference type="EMBL" id="PKX93168.1"/>
    </source>
</evidence>
<dbReference type="VEuPathDB" id="FungiDB:P174DRAFT_513581"/>
<dbReference type="OMA" id="HVVNDNP"/>
<dbReference type="RefSeq" id="XP_024681763.1">
    <property type="nucleotide sequence ID" value="XM_024831993.1"/>
</dbReference>
<dbReference type="EMBL" id="MSZS01000005">
    <property type="protein sequence ID" value="PKX93168.1"/>
    <property type="molecule type" value="Genomic_DNA"/>
</dbReference>
<accession>A0A2I1C699</accession>
<reference evidence="4" key="1">
    <citation type="journal article" date="2018" name="Proc. Natl. Acad. Sci. U.S.A.">
        <title>Linking secondary metabolites to gene clusters through genome sequencing of six diverse Aspergillus species.</title>
        <authorList>
            <person name="Kaerboelling I."/>
            <person name="Vesth T.C."/>
            <person name="Frisvad J.C."/>
            <person name="Nybo J.L."/>
            <person name="Theobald S."/>
            <person name="Kuo A."/>
            <person name="Bowyer P."/>
            <person name="Matsuda Y."/>
            <person name="Mondo S."/>
            <person name="Lyhne E.K."/>
            <person name="Kogle M.E."/>
            <person name="Clum A."/>
            <person name="Lipzen A."/>
            <person name="Salamov A."/>
            <person name="Ngan C.Y."/>
            <person name="Daum C."/>
            <person name="Chiniquy J."/>
            <person name="Barry K."/>
            <person name="LaButti K."/>
            <person name="Haridas S."/>
            <person name="Simmons B.A."/>
            <person name="Magnuson J.K."/>
            <person name="Mortensen U.H."/>
            <person name="Larsen T.O."/>
            <person name="Grigoriev I.V."/>
            <person name="Baker S.E."/>
            <person name="Andersen M.R."/>
        </authorList>
    </citation>
    <scope>NUCLEOTIDE SEQUENCE [LARGE SCALE GENOMIC DNA]</scope>
    <source>
        <strain evidence="4">IBT 16806</strain>
    </source>
</reference>
<feature type="chain" id="PRO_5014187766" evidence="2">
    <location>
        <begin position="22"/>
        <end position="137"/>
    </location>
</feature>
<feature type="compositionally biased region" description="Polar residues" evidence="1">
    <location>
        <begin position="74"/>
        <end position="87"/>
    </location>
</feature>
<name>A0A2I1C699_ASPN1</name>
<gene>
    <name evidence="3" type="ORF">P174DRAFT_513581</name>
</gene>
<dbReference type="GeneID" id="36539329"/>
<evidence type="ECO:0000256" key="1">
    <source>
        <dbReference type="SAM" id="MobiDB-lite"/>
    </source>
</evidence>
<feature type="compositionally biased region" description="Low complexity" evidence="1">
    <location>
        <begin position="88"/>
        <end position="103"/>
    </location>
</feature>
<feature type="compositionally biased region" description="Basic and acidic residues" evidence="1">
    <location>
        <begin position="51"/>
        <end position="62"/>
    </location>
</feature>
<keyword evidence="2" id="KW-0732">Signal</keyword>
<feature type="signal peptide" evidence="2">
    <location>
        <begin position="1"/>
        <end position="21"/>
    </location>
</feature>
<evidence type="ECO:0000256" key="2">
    <source>
        <dbReference type="SAM" id="SignalP"/>
    </source>
</evidence>
<keyword evidence="4" id="KW-1185">Reference proteome</keyword>
<dbReference type="Proteomes" id="UP000234474">
    <property type="component" value="Unassembled WGS sequence"/>
</dbReference>
<organism evidence="3 4">
    <name type="scientific">Aspergillus novofumigatus (strain IBT 16806)</name>
    <dbReference type="NCBI Taxonomy" id="1392255"/>
    <lineage>
        <taxon>Eukaryota</taxon>
        <taxon>Fungi</taxon>
        <taxon>Dikarya</taxon>
        <taxon>Ascomycota</taxon>
        <taxon>Pezizomycotina</taxon>
        <taxon>Eurotiomycetes</taxon>
        <taxon>Eurotiomycetidae</taxon>
        <taxon>Eurotiales</taxon>
        <taxon>Aspergillaceae</taxon>
        <taxon>Aspergillus</taxon>
        <taxon>Aspergillus subgen. Fumigati</taxon>
    </lineage>
</organism>
<sequence length="137" mass="13902">MARFSLSFLALCFFLALMASALPAKRDDGDLDAGDAVAAALSALKAFENVKEVKEDKKDTPDKPSAAHGANVKEATTTPQPIPSGTRTTVQTPAAASSSAAAVPKKKQSSTNMLSHIPIIGGVLGGGAGLGSLLPTR</sequence>
<comment type="caution">
    <text evidence="3">The sequence shown here is derived from an EMBL/GenBank/DDBJ whole genome shotgun (WGS) entry which is preliminary data.</text>
</comment>
<dbReference type="AlphaFoldDB" id="A0A2I1C699"/>
<evidence type="ECO:0000313" key="4">
    <source>
        <dbReference type="Proteomes" id="UP000234474"/>
    </source>
</evidence>
<proteinExistence type="predicted"/>
<protein>
    <submittedName>
        <fullName evidence="3">Uncharacterized protein</fullName>
    </submittedName>
</protein>